<evidence type="ECO:0000313" key="3">
    <source>
        <dbReference type="EMBL" id="MDX3021807.1"/>
    </source>
</evidence>
<dbReference type="AlphaFoldDB" id="A0AAP6EGF9"/>
<proteinExistence type="predicted"/>
<dbReference type="Proteomes" id="UP001272987">
    <property type="component" value="Unassembled WGS sequence"/>
</dbReference>
<dbReference type="RefSeq" id="WP_010359545.1">
    <property type="nucleotide sequence ID" value="NZ_CP122369.1"/>
</dbReference>
<keyword evidence="4" id="KW-1185">Reference proteome</keyword>
<evidence type="ECO:0000313" key="5">
    <source>
        <dbReference type="Proteomes" id="UP001282288"/>
    </source>
</evidence>
<dbReference type="EMBL" id="JARAWP010000018">
    <property type="protein sequence ID" value="MDX3021807.1"/>
    <property type="molecule type" value="Genomic_DNA"/>
</dbReference>
<protein>
    <submittedName>
        <fullName evidence="2">Peptidase inhibitor family I36 protein</fullName>
    </submittedName>
</protein>
<sequence>MRKLTIARAATALGSVAAITLGGILAGSPASAASNCPPGYHCVFKDIQGDDQRHNYFDSDSSFTNDSFTNGGGVVNDNVTAASNSSSGGYESHYYRDVNHVGFLFCVNPGKQTGQYLPASANDKASSLLLRPRTIVPCFNLDG</sequence>
<dbReference type="Proteomes" id="UP001282288">
    <property type="component" value="Unassembled WGS sequence"/>
</dbReference>
<evidence type="ECO:0000256" key="1">
    <source>
        <dbReference type="SAM" id="SignalP"/>
    </source>
</evidence>
<evidence type="ECO:0000313" key="4">
    <source>
        <dbReference type="Proteomes" id="UP001272987"/>
    </source>
</evidence>
<name>A0AAP6EGF9_9ACTN</name>
<gene>
    <name evidence="2" type="ORF">PV399_19730</name>
    <name evidence="3" type="ORF">PV666_28530</name>
</gene>
<keyword evidence="1" id="KW-0732">Signal</keyword>
<dbReference type="EMBL" id="JARAWC010000013">
    <property type="protein sequence ID" value="MDX2961923.1"/>
    <property type="molecule type" value="Genomic_DNA"/>
</dbReference>
<evidence type="ECO:0000313" key="2">
    <source>
        <dbReference type="EMBL" id="MDX2961923.1"/>
    </source>
</evidence>
<feature type="signal peptide" evidence="1">
    <location>
        <begin position="1"/>
        <end position="32"/>
    </location>
</feature>
<comment type="caution">
    <text evidence="2">The sequence shown here is derived from an EMBL/GenBank/DDBJ whole genome shotgun (WGS) entry which is preliminary data.</text>
</comment>
<organism evidence="2 5">
    <name type="scientific">Streptomyces acidiscabies</name>
    <dbReference type="NCBI Taxonomy" id="42234"/>
    <lineage>
        <taxon>Bacteria</taxon>
        <taxon>Bacillati</taxon>
        <taxon>Actinomycetota</taxon>
        <taxon>Actinomycetes</taxon>
        <taxon>Kitasatosporales</taxon>
        <taxon>Streptomycetaceae</taxon>
        <taxon>Streptomyces</taxon>
    </lineage>
</organism>
<accession>A0AAP6EGF9</accession>
<reference evidence="2 4" key="1">
    <citation type="journal article" date="2023" name="Microb. Genom.">
        <title>Mesoterricola silvestris gen. nov., sp. nov., Mesoterricola sediminis sp. nov., Geothrix oryzae sp. nov., Geothrix edaphica sp. nov., Geothrix rubra sp. nov., and Geothrix limicola sp. nov., six novel members of Acidobacteriota isolated from soils.</title>
        <authorList>
            <person name="Weisberg A.J."/>
            <person name="Pearce E."/>
            <person name="Kramer C.G."/>
            <person name="Chang J.H."/>
            <person name="Clarke C.R."/>
        </authorList>
    </citation>
    <scope>NUCLEOTIDE SEQUENCE</scope>
    <source>
        <strain evidence="3 4">NB05-1H</strain>
        <strain evidence="2">NRRL_B-16521</strain>
    </source>
</reference>
<feature type="chain" id="PRO_5042831525" evidence="1">
    <location>
        <begin position="33"/>
        <end position="143"/>
    </location>
</feature>
<dbReference type="GeneID" id="69813728"/>
<dbReference type="Pfam" id="PF03995">
    <property type="entry name" value="Inhibitor_I36"/>
    <property type="match status" value="1"/>
</dbReference>